<accession>A0ABW4WM09</accession>
<feature type="region of interest" description="Disordered" evidence="1">
    <location>
        <begin position="72"/>
        <end position="92"/>
    </location>
</feature>
<protein>
    <recommendedName>
        <fullName evidence="4">Transposase</fullName>
    </recommendedName>
</protein>
<evidence type="ECO:0000256" key="1">
    <source>
        <dbReference type="SAM" id="MobiDB-lite"/>
    </source>
</evidence>
<name>A0ABW4WM09_9HYPH</name>
<reference evidence="3" key="1">
    <citation type="journal article" date="2019" name="Int. J. Syst. Evol. Microbiol.">
        <title>The Global Catalogue of Microorganisms (GCM) 10K type strain sequencing project: providing services to taxonomists for standard genome sequencing and annotation.</title>
        <authorList>
            <consortium name="The Broad Institute Genomics Platform"/>
            <consortium name="The Broad Institute Genome Sequencing Center for Infectious Disease"/>
            <person name="Wu L."/>
            <person name="Ma J."/>
        </authorList>
    </citation>
    <scope>NUCLEOTIDE SEQUENCE [LARGE SCALE GENOMIC DNA]</scope>
    <source>
        <strain evidence="3">CGMCC 1.16226</strain>
    </source>
</reference>
<sequence>MASRSLDMGLDEARHLGRGPCQVVHVVDASPGGGKKRAAAPVPTHRARGEYDGAWGATIADATRQKLALIGPVPWKTKSKRDRRREPIRAST</sequence>
<proteinExistence type="predicted"/>
<dbReference type="RefSeq" id="WP_379025720.1">
    <property type="nucleotide sequence ID" value="NZ_JBHUGY010000061.1"/>
</dbReference>
<comment type="caution">
    <text evidence="2">The sequence shown here is derived from an EMBL/GenBank/DDBJ whole genome shotgun (WGS) entry which is preliminary data.</text>
</comment>
<evidence type="ECO:0000313" key="3">
    <source>
        <dbReference type="Proteomes" id="UP001597349"/>
    </source>
</evidence>
<dbReference type="Proteomes" id="UP001597349">
    <property type="component" value="Unassembled WGS sequence"/>
</dbReference>
<evidence type="ECO:0000313" key="2">
    <source>
        <dbReference type="EMBL" id="MFD2057605.1"/>
    </source>
</evidence>
<keyword evidence="3" id="KW-1185">Reference proteome</keyword>
<organism evidence="2 3">
    <name type="scientific">Mesorhizobium calcicola</name>
    <dbReference type="NCBI Taxonomy" id="1300310"/>
    <lineage>
        <taxon>Bacteria</taxon>
        <taxon>Pseudomonadati</taxon>
        <taxon>Pseudomonadota</taxon>
        <taxon>Alphaproteobacteria</taxon>
        <taxon>Hyphomicrobiales</taxon>
        <taxon>Phyllobacteriaceae</taxon>
        <taxon>Mesorhizobium</taxon>
    </lineage>
</organism>
<gene>
    <name evidence="2" type="ORF">ACFSQT_32330</name>
</gene>
<dbReference type="EMBL" id="JBHUGY010000061">
    <property type="protein sequence ID" value="MFD2057605.1"/>
    <property type="molecule type" value="Genomic_DNA"/>
</dbReference>
<evidence type="ECO:0008006" key="4">
    <source>
        <dbReference type="Google" id="ProtNLM"/>
    </source>
</evidence>